<reference evidence="13" key="1">
    <citation type="submission" date="2012-12" db="EMBL/GenBank/DDBJ databases">
        <authorList>
            <person name="Hellsten U."/>
            <person name="Grimwood J."/>
            <person name="Chapman J.A."/>
            <person name="Shapiro H."/>
            <person name="Aerts A."/>
            <person name="Otillar R.P."/>
            <person name="Terry A.Y."/>
            <person name="Boore J.L."/>
            <person name="Simakov O."/>
            <person name="Marletaz F."/>
            <person name="Cho S.-J."/>
            <person name="Edsinger-Gonzales E."/>
            <person name="Havlak P."/>
            <person name="Kuo D.-H."/>
            <person name="Larsson T."/>
            <person name="Lv J."/>
            <person name="Arendt D."/>
            <person name="Savage R."/>
            <person name="Osoegawa K."/>
            <person name="de Jong P."/>
            <person name="Lindberg D.R."/>
            <person name="Seaver E.C."/>
            <person name="Weisblat D.A."/>
            <person name="Putnam N.H."/>
            <person name="Grigoriev I.V."/>
            <person name="Rokhsar D.S."/>
        </authorList>
    </citation>
    <scope>NUCLEOTIDE SEQUENCE</scope>
    <source>
        <strain evidence="13">I ESC-2004</strain>
    </source>
</reference>
<accession>R7T8Q0</accession>
<dbReference type="CDD" id="cd04517">
    <property type="entry name" value="TLF"/>
    <property type="match status" value="1"/>
</dbReference>
<feature type="non-terminal residue" evidence="11">
    <location>
        <position position="1"/>
    </location>
</feature>
<dbReference type="STRING" id="283909.R7T8Q0"/>
<feature type="non-terminal residue" evidence="11">
    <location>
        <position position="196"/>
    </location>
</feature>
<dbReference type="OrthoDB" id="2127950at2759"/>
<comment type="subcellular location">
    <subcellularLocation>
        <location evidence="2">Cytoplasm</location>
    </subcellularLocation>
    <subcellularLocation>
        <location evidence="1">Nucleus</location>
    </subcellularLocation>
</comment>
<dbReference type="EMBL" id="KB311062">
    <property type="protein sequence ID" value="ELT90049.1"/>
    <property type="molecule type" value="Genomic_DNA"/>
</dbReference>
<dbReference type="EnsemblMetazoa" id="CapteT75203">
    <property type="protein sequence ID" value="CapteP75203"/>
    <property type="gene ID" value="CapteG75203"/>
</dbReference>
<evidence type="ECO:0000256" key="7">
    <source>
        <dbReference type="ARBA" id="ARBA00023163"/>
    </source>
</evidence>
<dbReference type="Proteomes" id="UP000014760">
    <property type="component" value="Unassembled WGS sequence"/>
</dbReference>
<evidence type="ECO:0000313" key="12">
    <source>
        <dbReference type="EnsemblMetazoa" id="CapteP75203"/>
    </source>
</evidence>
<evidence type="ECO:0000256" key="5">
    <source>
        <dbReference type="ARBA" id="ARBA00023015"/>
    </source>
</evidence>
<keyword evidence="5" id="KW-0805">Transcription regulation</keyword>
<dbReference type="FunFam" id="3.30.310.10:FF:000005">
    <property type="entry name" value="TATA box-binding protein-like 1"/>
    <property type="match status" value="1"/>
</dbReference>
<dbReference type="Pfam" id="PF00352">
    <property type="entry name" value="TBP"/>
    <property type="match status" value="2"/>
</dbReference>
<name>R7T8Q0_CAPTE</name>
<evidence type="ECO:0000256" key="6">
    <source>
        <dbReference type="ARBA" id="ARBA00023125"/>
    </source>
</evidence>
<dbReference type="HOGENOM" id="CLU_060161_4_1_1"/>
<dbReference type="InterPro" id="IPR000814">
    <property type="entry name" value="TBP"/>
</dbReference>
<dbReference type="InterPro" id="IPR012295">
    <property type="entry name" value="TBP_dom_sf"/>
</dbReference>
<proteinExistence type="inferred from homology"/>
<evidence type="ECO:0000256" key="8">
    <source>
        <dbReference type="ARBA" id="ARBA00023242"/>
    </source>
</evidence>
<dbReference type="FunFam" id="3.30.310.10:FF:000009">
    <property type="entry name" value="TatA box-binding protein-like protein 1"/>
    <property type="match status" value="1"/>
</dbReference>
<keyword evidence="13" id="KW-1185">Reference proteome</keyword>
<dbReference type="AlphaFoldDB" id="R7T8Q0"/>
<evidence type="ECO:0000256" key="4">
    <source>
        <dbReference type="ARBA" id="ARBA00022490"/>
    </source>
</evidence>
<evidence type="ECO:0000256" key="9">
    <source>
        <dbReference type="ARBA" id="ARBA00023474"/>
    </source>
</evidence>
<keyword evidence="7" id="KW-0804">Transcription</keyword>
<dbReference type="PRINTS" id="PR00686">
    <property type="entry name" value="TIFACTORIID"/>
</dbReference>
<dbReference type="PANTHER" id="PTHR10126">
    <property type="entry name" value="TATA-BOX BINDING PROTEIN"/>
    <property type="match status" value="1"/>
</dbReference>
<dbReference type="InterPro" id="IPR015445">
    <property type="entry name" value="TBP-like"/>
</dbReference>
<evidence type="ECO:0000256" key="1">
    <source>
        <dbReference type="ARBA" id="ARBA00004123"/>
    </source>
</evidence>
<keyword evidence="8" id="KW-0539">Nucleus</keyword>
<sequence>EEKEEEEEEEGGEEGCLDAPILDIVINNVVCSFSTRCHLNLKRIAREGNHVIYKPENGMVSMKLRKPYTTANIWSSGSITATGSTSEVDAKIAARRYCRILQKMGFRVRFGRYRVVNVLGTCSLPFGIRISQFAQDHHKQCSYEPELHPGATYTMMEPRATLKLFTTGSITVTAPRVENVKLAINHIWPLVFKYRM</sequence>
<dbReference type="SUPFAM" id="SSF55945">
    <property type="entry name" value="TATA-box binding protein-like"/>
    <property type="match status" value="2"/>
</dbReference>
<evidence type="ECO:0000313" key="13">
    <source>
        <dbReference type="Proteomes" id="UP000014760"/>
    </source>
</evidence>
<dbReference type="GO" id="GO:0005737">
    <property type="term" value="C:cytoplasm"/>
    <property type="evidence" value="ECO:0007669"/>
    <property type="project" value="UniProtKB-SubCell"/>
</dbReference>
<dbReference type="GO" id="GO:0005634">
    <property type="term" value="C:nucleus"/>
    <property type="evidence" value="ECO:0007669"/>
    <property type="project" value="UniProtKB-SubCell"/>
</dbReference>
<comment type="similarity">
    <text evidence="3">Belongs to the TBP family.</text>
</comment>
<dbReference type="GO" id="GO:0006352">
    <property type="term" value="P:DNA-templated transcription initiation"/>
    <property type="evidence" value="ECO:0007669"/>
    <property type="project" value="InterPro"/>
</dbReference>
<evidence type="ECO:0000256" key="10">
    <source>
        <dbReference type="ARBA" id="ARBA00033173"/>
    </source>
</evidence>
<protein>
    <recommendedName>
        <fullName evidence="9">TATA box-binding protein-like 1</fullName>
    </recommendedName>
    <alternativeName>
        <fullName evidence="10">TBP-like factor</fullName>
    </alternativeName>
</protein>
<evidence type="ECO:0000313" key="11">
    <source>
        <dbReference type="EMBL" id="ELT90049.1"/>
    </source>
</evidence>
<organism evidence="11">
    <name type="scientific">Capitella teleta</name>
    <name type="common">Polychaete worm</name>
    <dbReference type="NCBI Taxonomy" id="283909"/>
    <lineage>
        <taxon>Eukaryota</taxon>
        <taxon>Metazoa</taxon>
        <taxon>Spiralia</taxon>
        <taxon>Lophotrochozoa</taxon>
        <taxon>Annelida</taxon>
        <taxon>Polychaeta</taxon>
        <taxon>Sedentaria</taxon>
        <taxon>Scolecida</taxon>
        <taxon>Capitellidae</taxon>
        <taxon>Capitella</taxon>
    </lineage>
</organism>
<reference evidence="11 13" key="2">
    <citation type="journal article" date="2013" name="Nature">
        <title>Insights into bilaterian evolution from three spiralian genomes.</title>
        <authorList>
            <person name="Simakov O."/>
            <person name="Marletaz F."/>
            <person name="Cho S.J."/>
            <person name="Edsinger-Gonzales E."/>
            <person name="Havlak P."/>
            <person name="Hellsten U."/>
            <person name="Kuo D.H."/>
            <person name="Larsson T."/>
            <person name="Lv J."/>
            <person name="Arendt D."/>
            <person name="Savage R."/>
            <person name="Osoegawa K."/>
            <person name="de Jong P."/>
            <person name="Grimwood J."/>
            <person name="Chapman J.A."/>
            <person name="Shapiro H."/>
            <person name="Aerts A."/>
            <person name="Otillar R.P."/>
            <person name="Terry A.Y."/>
            <person name="Boore J.L."/>
            <person name="Grigoriev I.V."/>
            <person name="Lindberg D.R."/>
            <person name="Seaver E.C."/>
            <person name="Weisblat D.A."/>
            <person name="Putnam N.H."/>
            <person name="Rokhsar D.S."/>
        </authorList>
    </citation>
    <scope>NUCLEOTIDE SEQUENCE</scope>
    <source>
        <strain evidence="11 13">I ESC-2004</strain>
    </source>
</reference>
<reference evidence="12" key="3">
    <citation type="submission" date="2015-06" db="UniProtKB">
        <authorList>
            <consortium name="EnsemblMetazoa"/>
        </authorList>
    </citation>
    <scope>IDENTIFICATION</scope>
</reference>
<dbReference type="Gene3D" id="3.30.310.10">
    <property type="entry name" value="TATA-Binding Protein"/>
    <property type="match status" value="2"/>
</dbReference>
<dbReference type="EMBL" id="AMQN01003169">
    <property type="status" value="NOT_ANNOTATED_CDS"/>
    <property type="molecule type" value="Genomic_DNA"/>
</dbReference>
<keyword evidence="4" id="KW-0963">Cytoplasm</keyword>
<gene>
    <name evidence="11" type="ORF">CAPTEDRAFT_75203</name>
</gene>
<evidence type="ECO:0000256" key="3">
    <source>
        <dbReference type="ARBA" id="ARBA00005560"/>
    </source>
</evidence>
<evidence type="ECO:0000256" key="2">
    <source>
        <dbReference type="ARBA" id="ARBA00004496"/>
    </source>
</evidence>
<dbReference type="OMA" id="NCEYEPE"/>
<keyword evidence="6" id="KW-0238">DNA-binding</keyword>
<dbReference type="GO" id="GO:0003677">
    <property type="term" value="F:DNA binding"/>
    <property type="evidence" value="ECO:0007669"/>
    <property type="project" value="UniProtKB-KW"/>
</dbReference>